<evidence type="ECO:0000256" key="1">
    <source>
        <dbReference type="ARBA" id="ARBA00010294"/>
    </source>
</evidence>
<accession>A0ABC7ZI58</accession>
<dbReference type="InterPro" id="IPR004306">
    <property type="entry name" value="DUF237"/>
</dbReference>
<dbReference type="Pfam" id="PF03072">
    <property type="entry name" value="DUF237"/>
    <property type="match status" value="1"/>
</dbReference>
<evidence type="ECO:0000259" key="5">
    <source>
        <dbReference type="Pfam" id="PF03086"/>
    </source>
</evidence>
<proteinExistence type="inferred from homology"/>
<organism evidence="6 7">
    <name type="scientific">Mycoplasmoides genitalium M6320</name>
    <dbReference type="NCBI Taxonomy" id="662945"/>
    <lineage>
        <taxon>Bacteria</taxon>
        <taxon>Bacillati</taxon>
        <taxon>Mycoplasmatota</taxon>
        <taxon>Mycoplasmoidales</taxon>
        <taxon>Mycoplasmoidaceae</taxon>
        <taxon>Mycoplasmoides</taxon>
    </lineage>
</organism>
<feature type="domain" description="DUF240" evidence="5">
    <location>
        <begin position="70"/>
        <end position="307"/>
    </location>
</feature>
<dbReference type="EMBL" id="CP003772">
    <property type="protein sequence ID" value="AFQ03902.1"/>
    <property type="molecule type" value="Genomic_DNA"/>
</dbReference>
<dbReference type="AlphaFoldDB" id="A0ABC7ZI58"/>
<dbReference type="KEGG" id="mgx:CM1_00560"/>
<feature type="transmembrane region" description="Helical" evidence="3">
    <location>
        <begin position="12"/>
        <end position="33"/>
    </location>
</feature>
<dbReference type="InterPro" id="IPR004319">
    <property type="entry name" value="DUF240"/>
</dbReference>
<evidence type="ECO:0000313" key="6">
    <source>
        <dbReference type="EMBL" id="AFQ03902.1"/>
    </source>
</evidence>
<evidence type="ECO:0000256" key="3">
    <source>
        <dbReference type="SAM" id="Phobius"/>
    </source>
</evidence>
<dbReference type="Proteomes" id="UP000005254">
    <property type="component" value="Chromosome"/>
</dbReference>
<feature type="coiled-coil region" evidence="2">
    <location>
        <begin position="329"/>
        <end position="388"/>
    </location>
</feature>
<comment type="similarity">
    <text evidence="1">Belongs to the MG032/MG096/MG288 family.</text>
</comment>
<protein>
    <recommendedName>
        <fullName evidence="8">MG032/MG096/MG288 family 2</fullName>
    </recommendedName>
</protein>
<keyword evidence="2" id="KW-0175">Coiled coil</keyword>
<dbReference type="RefSeq" id="WP_014894389.1">
    <property type="nucleotide sequence ID" value="NC_018497.1"/>
</dbReference>
<reference evidence="6 7" key="1">
    <citation type="journal article" date="2012" name="J. Bacteriol.">
        <title>Draft Genome Sequences of Four Axenic Mycoplasma genitalium Strains Isolated from Denmark, Japan, and Australia.</title>
        <authorList>
            <person name="McGowin C.L."/>
            <person name="Ma L."/>
            <person name="Jensen J.S."/>
            <person name="Mancuso M.M."/>
            <person name="Hamasuna R."/>
            <person name="Adegboye D."/>
            <person name="Martin D.H."/>
        </authorList>
    </citation>
    <scope>NUCLEOTIDE SEQUENCE [LARGE SCALE GENOMIC DNA]</scope>
    <source>
        <strain evidence="6 7">M6320</strain>
    </source>
</reference>
<keyword evidence="3" id="KW-1133">Transmembrane helix</keyword>
<evidence type="ECO:0000256" key="2">
    <source>
        <dbReference type="SAM" id="Coils"/>
    </source>
</evidence>
<evidence type="ECO:0000259" key="4">
    <source>
        <dbReference type="Pfam" id="PF03072"/>
    </source>
</evidence>
<dbReference type="Pfam" id="PF03086">
    <property type="entry name" value="DUF240"/>
    <property type="match status" value="1"/>
</dbReference>
<keyword evidence="3" id="KW-0472">Membrane</keyword>
<keyword evidence="3" id="KW-0812">Transmembrane</keyword>
<name>A0ABC7ZI58_MYCGT</name>
<evidence type="ECO:0000313" key="7">
    <source>
        <dbReference type="Proteomes" id="UP000005254"/>
    </source>
</evidence>
<gene>
    <name evidence="6" type="ORF">CM1_00560</name>
</gene>
<evidence type="ECO:0008006" key="8">
    <source>
        <dbReference type="Google" id="ProtNLM"/>
    </source>
</evidence>
<feature type="domain" description="DUF237" evidence="4">
    <location>
        <begin position="482"/>
        <end position="607"/>
    </location>
</feature>
<sequence length="650" mass="74803">MKTQKNIFKVKALLLSLFSAAVTITIFALPIFANNGSKTDLGLLSKNSADFLGSSKRSLAGFDTPFSPDNLQYLEKETDYDQNFKSFTEKFKDEKITNNQLGIVDIYNLFSGFHKSVKSTVDLMNQLQKQVEAANAIFPVDDAFVKLPKVPTELFKLVDDNVFPKLNPKGLNISDNIAALFERYNLKSIELKNFDLAFLRKADVIIKDKVRYNFEMQMQFQTVYVGGGNTVINLDFTLKAQTVNFANLQDLQNTFVKVGNDLSTQLFWIPTVNKLTDNAGNDLTHIAKTVIGESFFQTNVNLAKSVIEYDKVQPLVKQAFEERVLTPFKKEREAAKKAYEEEQRRLEEERKRQLEELRRREAEEKRKAEEAKRNQEKARREREAYEKSFNSFKDFKFYWLTKGKDVTKKADLIDALKTAIATPAYRNRTFSLLIKGFASGVERYFNANKNDKELKKLAFGEKGIQFPRADAGVNGLYMSNFLRHELTSKAKFSLNLKDIKVENTVEDTQLYWKDNGIHLKQANPYKFNLNIKIKYNGWYNVHWWNWLPAKILGIPTDWSGEMNLTFVVNGDLSEIVDKHDYPGTFFQFTDKNELLFTLAVREQIKVDNNHFMGLLKSQNLHDLQLASGATKPPVVDLASYFHFVLLTEKS</sequence>